<gene>
    <name evidence="3" type="ORF">OCV63_02105</name>
</gene>
<evidence type="ECO:0000256" key="1">
    <source>
        <dbReference type="ARBA" id="ARBA00038283"/>
    </source>
</evidence>
<keyword evidence="4" id="KW-1185">Reference proteome</keyword>
<organism evidence="3 4">
    <name type="scientific">Laedolimicola ammoniilytica</name>
    <dbReference type="NCBI Taxonomy" id="2981771"/>
    <lineage>
        <taxon>Bacteria</taxon>
        <taxon>Bacillati</taxon>
        <taxon>Bacillota</taxon>
        <taxon>Clostridia</taxon>
        <taxon>Lachnospirales</taxon>
        <taxon>Lachnospiraceae</taxon>
        <taxon>Laedolimicola</taxon>
    </lineage>
</organism>
<protein>
    <submittedName>
        <fullName evidence="3">Replication initiation protein</fullName>
    </submittedName>
</protein>
<reference evidence="3 4" key="1">
    <citation type="journal article" date="2021" name="ISME Commun">
        <title>Automated analysis of genomic sequences facilitates high-throughput and comprehensive description of bacteria.</title>
        <authorList>
            <person name="Hitch T.C.A."/>
        </authorList>
    </citation>
    <scope>NUCLEOTIDE SEQUENCE [LARGE SCALE GENOMIC DNA]</scope>
    <source>
        <strain evidence="3 4">Sanger_04</strain>
    </source>
</reference>
<evidence type="ECO:0000313" key="4">
    <source>
        <dbReference type="Proteomes" id="UP001652461"/>
    </source>
</evidence>
<accession>A0ABT2RTP6</accession>
<dbReference type="Gene3D" id="1.10.10.10">
    <property type="entry name" value="Winged helix-like DNA-binding domain superfamily/Winged helix DNA-binding domain"/>
    <property type="match status" value="2"/>
</dbReference>
<dbReference type="Pfam" id="PF21205">
    <property type="entry name" value="Rep3_C"/>
    <property type="match status" value="1"/>
</dbReference>
<sequence length="295" mass="34180">MKNPEKDFEAIKQREYKVVKHNALIESVVPYMDKVTKQKHILKAVEQRAVNFILSLISPNCELQRNLRFTSEGALEVEFPISQYCNTCGLSICGKNYKDIKATLQNIATRGFWLDDKKGNSFLFTWITTPKINSDDGTIIVTIPEPVVPLLIKLTDNFTVFSLKETLGLRGNYSSPFYELFAAKAFQKSRTMTIEEIRERFALEDKYLKIEDLRKWVIDPSIKEINELTSLSIKYKAIRSNRKIIGYTFMIEKKFGVDKELAELETTKKIKGVSESRYNLMKDYYQMELADYVKG</sequence>
<dbReference type="Pfam" id="PF01051">
    <property type="entry name" value="Rep3_N"/>
    <property type="match status" value="1"/>
</dbReference>
<evidence type="ECO:0000259" key="2">
    <source>
        <dbReference type="Pfam" id="PF01051"/>
    </source>
</evidence>
<dbReference type="Proteomes" id="UP001652461">
    <property type="component" value="Unassembled WGS sequence"/>
</dbReference>
<name>A0ABT2RTP6_9FIRM</name>
<dbReference type="InterPro" id="IPR036390">
    <property type="entry name" value="WH_DNA-bd_sf"/>
</dbReference>
<dbReference type="InterPro" id="IPR000525">
    <property type="entry name" value="Initiator_Rep_WH1"/>
</dbReference>
<evidence type="ECO:0000313" key="3">
    <source>
        <dbReference type="EMBL" id="MCU6695691.1"/>
    </source>
</evidence>
<comment type="similarity">
    <text evidence="1">Belongs to the initiator RepB protein family.</text>
</comment>
<comment type="caution">
    <text evidence="3">The sequence shown here is derived from an EMBL/GenBank/DDBJ whole genome shotgun (WGS) entry which is preliminary data.</text>
</comment>
<dbReference type="EMBL" id="JAOQKC010000002">
    <property type="protein sequence ID" value="MCU6695691.1"/>
    <property type="molecule type" value="Genomic_DNA"/>
</dbReference>
<dbReference type="RefSeq" id="WP_158361773.1">
    <property type="nucleotide sequence ID" value="NZ_JAOQKC010000002.1"/>
</dbReference>
<dbReference type="InterPro" id="IPR036388">
    <property type="entry name" value="WH-like_DNA-bd_sf"/>
</dbReference>
<dbReference type="SUPFAM" id="SSF46785">
    <property type="entry name" value="Winged helix' DNA-binding domain"/>
    <property type="match status" value="2"/>
</dbReference>
<proteinExistence type="inferred from homology"/>
<feature type="domain" description="Initiator Rep protein WH1" evidence="2">
    <location>
        <begin position="17"/>
        <end position="181"/>
    </location>
</feature>